<name>A0A1I6YJN6_9BURK</name>
<organism evidence="5 6">
    <name type="scientific">Paraburkholderia aspalathi</name>
    <dbReference type="NCBI Taxonomy" id="1324617"/>
    <lineage>
        <taxon>Bacteria</taxon>
        <taxon>Pseudomonadati</taxon>
        <taxon>Pseudomonadota</taxon>
        <taxon>Betaproteobacteria</taxon>
        <taxon>Burkholderiales</taxon>
        <taxon>Burkholderiaceae</taxon>
        <taxon>Paraburkholderia</taxon>
    </lineage>
</organism>
<feature type="region of interest" description="Disordered" evidence="3">
    <location>
        <begin position="190"/>
        <end position="223"/>
    </location>
</feature>
<dbReference type="EMBL" id="FPBH01000001">
    <property type="protein sequence ID" value="SFT50706.1"/>
    <property type="molecule type" value="Genomic_DNA"/>
</dbReference>
<dbReference type="Proteomes" id="UP000198844">
    <property type="component" value="Unassembled WGS sequence"/>
</dbReference>
<dbReference type="GO" id="GO:0009450">
    <property type="term" value="P:gamma-aminobutyric acid catabolic process"/>
    <property type="evidence" value="ECO:0007669"/>
    <property type="project" value="TreeGrafter"/>
</dbReference>
<proteinExistence type="inferred from homology"/>
<dbReference type="InterPro" id="IPR016163">
    <property type="entry name" value="Ald_DH_C"/>
</dbReference>
<dbReference type="PANTHER" id="PTHR43353">
    <property type="entry name" value="SUCCINATE-SEMIALDEHYDE DEHYDROGENASE, MITOCHONDRIAL"/>
    <property type="match status" value="1"/>
</dbReference>
<evidence type="ECO:0000259" key="4">
    <source>
        <dbReference type="Pfam" id="PF00171"/>
    </source>
</evidence>
<dbReference type="GO" id="GO:0004777">
    <property type="term" value="F:succinate-semialdehyde dehydrogenase (NAD+) activity"/>
    <property type="evidence" value="ECO:0007669"/>
    <property type="project" value="TreeGrafter"/>
</dbReference>
<dbReference type="InterPro" id="IPR015590">
    <property type="entry name" value="Aldehyde_DH_dom"/>
</dbReference>
<comment type="similarity">
    <text evidence="1">Belongs to the aldehyde dehydrogenase family.</text>
</comment>
<dbReference type="PANTHER" id="PTHR43353:SF5">
    <property type="entry name" value="SUCCINATE-SEMIALDEHYDE DEHYDROGENASE, MITOCHONDRIAL"/>
    <property type="match status" value="1"/>
</dbReference>
<accession>A0A1I6YJN6</accession>
<dbReference type="AlphaFoldDB" id="A0A1I6YJN6"/>
<dbReference type="InterPro" id="IPR050740">
    <property type="entry name" value="Aldehyde_DH_Superfamily"/>
</dbReference>
<evidence type="ECO:0000313" key="5">
    <source>
        <dbReference type="EMBL" id="SFT50706.1"/>
    </source>
</evidence>
<sequence length="254" mass="27379">MGFLLRDDRAVPIQTEVCSEQAVSSTSSNRYNEIAVDRLSHEAAGQAASCCTGSAARARRIFFFEPTVLVDVIPAILIACEETLGSVAPPFHSNKDDEAIEMANDTEYGLPACLHSRDAARIWRNAGGVMGSVFKKERNDGNARGQSDGRRAEPGKQARAVAAVYVFKMLAIRFRALLHTACQRSLQQHKFPADTGSPPRLSGWTAHGPAARSLSSSRDPESMQRGVDSLARCASAGPAVRSIRDAVRLPSGRN</sequence>
<feature type="domain" description="Aldehyde dehydrogenase" evidence="4">
    <location>
        <begin position="36"/>
        <end position="127"/>
    </location>
</feature>
<protein>
    <submittedName>
        <fullName evidence="5">Aldehyde dehydrogenase family protein</fullName>
    </submittedName>
</protein>
<dbReference type="SUPFAM" id="SSF53720">
    <property type="entry name" value="ALDH-like"/>
    <property type="match status" value="1"/>
</dbReference>
<gene>
    <name evidence="5" type="ORF">SAMN05192563_1001538</name>
</gene>
<reference evidence="5 6" key="1">
    <citation type="submission" date="2016-10" db="EMBL/GenBank/DDBJ databases">
        <authorList>
            <person name="de Groot N.N."/>
        </authorList>
    </citation>
    <scope>NUCLEOTIDE SEQUENCE [LARGE SCALE GENOMIC DNA]</scope>
    <source>
        <strain evidence="5 6">LMG 27731</strain>
    </source>
</reference>
<dbReference type="Pfam" id="PF00171">
    <property type="entry name" value="Aldedh"/>
    <property type="match status" value="1"/>
</dbReference>
<evidence type="ECO:0000313" key="6">
    <source>
        <dbReference type="Proteomes" id="UP000198844"/>
    </source>
</evidence>
<evidence type="ECO:0000256" key="1">
    <source>
        <dbReference type="ARBA" id="ARBA00009986"/>
    </source>
</evidence>
<evidence type="ECO:0000256" key="3">
    <source>
        <dbReference type="SAM" id="MobiDB-lite"/>
    </source>
</evidence>
<feature type="region of interest" description="Disordered" evidence="3">
    <location>
        <begin position="134"/>
        <end position="155"/>
    </location>
</feature>
<dbReference type="Gene3D" id="3.40.309.10">
    <property type="entry name" value="Aldehyde Dehydrogenase, Chain A, domain 2"/>
    <property type="match status" value="1"/>
</dbReference>
<evidence type="ECO:0000256" key="2">
    <source>
        <dbReference type="ARBA" id="ARBA00023002"/>
    </source>
</evidence>
<dbReference type="InterPro" id="IPR016161">
    <property type="entry name" value="Ald_DH/histidinol_DH"/>
</dbReference>
<keyword evidence="2" id="KW-0560">Oxidoreductase</keyword>